<accession>A0AA35KTY8</accession>
<evidence type="ECO:0000313" key="2">
    <source>
        <dbReference type="Proteomes" id="UP001178461"/>
    </source>
</evidence>
<dbReference type="AlphaFoldDB" id="A0AA35KTY8"/>
<name>A0AA35KTY8_9SAUR</name>
<keyword evidence="2" id="KW-1185">Reference proteome</keyword>
<organism evidence="1 2">
    <name type="scientific">Podarcis lilfordi</name>
    <name type="common">Lilford's wall lizard</name>
    <dbReference type="NCBI Taxonomy" id="74358"/>
    <lineage>
        <taxon>Eukaryota</taxon>
        <taxon>Metazoa</taxon>
        <taxon>Chordata</taxon>
        <taxon>Craniata</taxon>
        <taxon>Vertebrata</taxon>
        <taxon>Euteleostomi</taxon>
        <taxon>Lepidosauria</taxon>
        <taxon>Squamata</taxon>
        <taxon>Bifurcata</taxon>
        <taxon>Unidentata</taxon>
        <taxon>Episquamata</taxon>
        <taxon>Laterata</taxon>
        <taxon>Lacertibaenia</taxon>
        <taxon>Lacertidae</taxon>
        <taxon>Podarcis</taxon>
    </lineage>
</organism>
<dbReference type="Proteomes" id="UP001178461">
    <property type="component" value="Chromosome 9"/>
</dbReference>
<proteinExistence type="predicted"/>
<gene>
    <name evidence="1" type="ORF">PODLI_1B034095</name>
</gene>
<dbReference type="EMBL" id="OX395134">
    <property type="protein sequence ID" value="CAI5784262.1"/>
    <property type="molecule type" value="Genomic_DNA"/>
</dbReference>
<evidence type="ECO:0000313" key="1">
    <source>
        <dbReference type="EMBL" id="CAI5784262.1"/>
    </source>
</evidence>
<sequence>MLAAVVPGAASRDPGVVVMGKADCLHRWLMPWEALAAKKSLHLNGPIKALESSSDAPVMDVMGAVFCWFHQQAIKAGCCAHRQHSRESVNPSTNPVCYGAAPK</sequence>
<protein>
    <submittedName>
        <fullName evidence="1">Uncharacterized protein</fullName>
    </submittedName>
</protein>
<reference evidence="1" key="1">
    <citation type="submission" date="2022-12" db="EMBL/GenBank/DDBJ databases">
        <authorList>
            <person name="Alioto T."/>
            <person name="Alioto T."/>
            <person name="Gomez Garrido J."/>
        </authorList>
    </citation>
    <scope>NUCLEOTIDE SEQUENCE</scope>
</reference>